<name>A0A316ENJ9_9BURK</name>
<keyword evidence="2" id="KW-1185">Reference proteome</keyword>
<reference evidence="1 2" key="1">
    <citation type="submission" date="2018-05" db="EMBL/GenBank/DDBJ databases">
        <title>Genomic Encyclopedia of Type Strains, Phase IV (KMG-V): Genome sequencing to study the core and pangenomes of soil and plant-associated prokaryotes.</title>
        <authorList>
            <person name="Whitman W."/>
        </authorList>
    </citation>
    <scope>NUCLEOTIDE SEQUENCE [LARGE SCALE GENOMIC DNA]</scope>
    <source>
        <strain evidence="1 2">SLV-132</strain>
    </source>
</reference>
<dbReference type="RefSeq" id="WP_181366193.1">
    <property type="nucleotide sequence ID" value="NZ_QGGT01000003.1"/>
</dbReference>
<comment type="caution">
    <text evidence="1">The sequence shown here is derived from an EMBL/GenBank/DDBJ whole genome shotgun (WGS) entry which is preliminary data.</text>
</comment>
<sequence length="48" mass="5381">MKRTLILASMILSAFTGELRATAACRWVPARAASVQPRRAYRKESHHA</sequence>
<dbReference type="EMBL" id="QGGT01000003">
    <property type="protein sequence ID" value="PWK34071.1"/>
    <property type="molecule type" value="Genomic_DNA"/>
</dbReference>
<dbReference type="Proteomes" id="UP000245754">
    <property type="component" value="Unassembled WGS sequence"/>
</dbReference>
<protein>
    <submittedName>
        <fullName evidence="1">Uncharacterized protein</fullName>
    </submittedName>
</protein>
<evidence type="ECO:0000313" key="1">
    <source>
        <dbReference type="EMBL" id="PWK34071.1"/>
    </source>
</evidence>
<organism evidence="1 2">
    <name type="scientific">Cupriavidus plantarum</name>
    <dbReference type="NCBI Taxonomy" id="942865"/>
    <lineage>
        <taxon>Bacteria</taxon>
        <taxon>Pseudomonadati</taxon>
        <taxon>Pseudomonadota</taxon>
        <taxon>Betaproteobacteria</taxon>
        <taxon>Burkholderiales</taxon>
        <taxon>Burkholderiaceae</taxon>
        <taxon>Cupriavidus</taxon>
    </lineage>
</organism>
<proteinExistence type="predicted"/>
<dbReference type="AlphaFoldDB" id="A0A316ENJ9"/>
<evidence type="ECO:0000313" key="2">
    <source>
        <dbReference type="Proteomes" id="UP000245754"/>
    </source>
</evidence>
<gene>
    <name evidence="1" type="ORF">C7419_103390</name>
</gene>
<accession>A0A316ENJ9</accession>